<proteinExistence type="predicted"/>
<evidence type="ECO:0000313" key="2">
    <source>
        <dbReference type="Proteomes" id="UP000198863"/>
    </source>
</evidence>
<evidence type="ECO:0000313" key="1">
    <source>
        <dbReference type="EMBL" id="SDG01387.1"/>
    </source>
</evidence>
<organism evidence="1 2">
    <name type="scientific">Klenkia brasiliensis</name>
    <dbReference type="NCBI Taxonomy" id="333142"/>
    <lineage>
        <taxon>Bacteria</taxon>
        <taxon>Bacillati</taxon>
        <taxon>Actinomycetota</taxon>
        <taxon>Actinomycetes</taxon>
        <taxon>Geodermatophilales</taxon>
        <taxon>Geodermatophilaceae</taxon>
        <taxon>Klenkia</taxon>
    </lineage>
</organism>
<dbReference type="EMBL" id="FNCF01000002">
    <property type="protein sequence ID" value="SDG01387.1"/>
    <property type="molecule type" value="Genomic_DNA"/>
</dbReference>
<dbReference type="Proteomes" id="UP000198863">
    <property type="component" value="Unassembled WGS sequence"/>
</dbReference>
<dbReference type="OrthoDB" id="2426596at2"/>
<reference evidence="2" key="1">
    <citation type="submission" date="2016-10" db="EMBL/GenBank/DDBJ databases">
        <authorList>
            <person name="Varghese N."/>
            <person name="Submissions S."/>
        </authorList>
    </citation>
    <scope>NUCLEOTIDE SEQUENCE [LARGE SCALE GENOMIC DNA]</scope>
    <source>
        <strain evidence="2">DSM 44526</strain>
    </source>
</reference>
<keyword evidence="2" id="KW-1185">Reference proteome</keyword>
<sequence length="236" mass="24888">MQFAGRDPEADVSPGRWVADAVRPGLGVAGLLPPLFPAAARVLHPAAQYDGDDDVDVRWADVAAANGTAAHPLMEWGGITGSLDFYEEADQSPLWEGAPARGHLPEQVAGPLAEVLARHTGTPDDCFFGVWDGFGYITAPQPRLTVGARSFWLVRGPVGLAAANMAVEPWEQSAGLWWPADRAWCVATDVELVSTYLVGSAACVADVLADPRLESVPATVTQPVGDDADTVNPPPD</sequence>
<protein>
    <submittedName>
        <fullName evidence="1">Uncharacterized protein</fullName>
    </submittedName>
</protein>
<dbReference type="AlphaFoldDB" id="A0A1G7QS99"/>
<name>A0A1G7QS99_9ACTN</name>
<dbReference type="RefSeq" id="WP_091061091.1">
    <property type="nucleotide sequence ID" value="NZ_FNCF01000002.1"/>
</dbReference>
<accession>A0A1G7QS99</accession>
<gene>
    <name evidence="1" type="ORF">SAMN05660324_1599</name>
</gene>